<reference evidence="8" key="1">
    <citation type="journal article" date="2020" name="Stud. Mycol.">
        <title>101 Dothideomycetes genomes: a test case for predicting lifestyles and emergence of pathogens.</title>
        <authorList>
            <person name="Haridas S."/>
            <person name="Albert R."/>
            <person name="Binder M."/>
            <person name="Bloem J."/>
            <person name="Labutti K."/>
            <person name="Salamov A."/>
            <person name="Andreopoulos B."/>
            <person name="Baker S."/>
            <person name="Barry K."/>
            <person name="Bills G."/>
            <person name="Bluhm B."/>
            <person name="Cannon C."/>
            <person name="Castanera R."/>
            <person name="Culley D."/>
            <person name="Daum C."/>
            <person name="Ezra D."/>
            <person name="Gonzalez J."/>
            <person name="Henrissat B."/>
            <person name="Kuo A."/>
            <person name="Liang C."/>
            <person name="Lipzen A."/>
            <person name="Lutzoni F."/>
            <person name="Magnuson J."/>
            <person name="Mondo S."/>
            <person name="Nolan M."/>
            <person name="Ohm R."/>
            <person name="Pangilinan J."/>
            <person name="Park H.-J."/>
            <person name="Ramirez L."/>
            <person name="Alfaro M."/>
            <person name="Sun H."/>
            <person name="Tritt A."/>
            <person name="Yoshinaga Y."/>
            <person name="Zwiers L.-H."/>
            <person name="Turgeon B."/>
            <person name="Goodwin S."/>
            <person name="Spatafora J."/>
            <person name="Crous P."/>
            <person name="Grigoriev I."/>
        </authorList>
    </citation>
    <scope>NUCLEOTIDE SEQUENCE</scope>
    <source>
        <strain evidence="8">CBS 123094</strain>
    </source>
</reference>
<feature type="domain" description="Ubiquitin-like" evidence="7">
    <location>
        <begin position="36"/>
        <end position="117"/>
    </location>
</feature>
<evidence type="ECO:0000313" key="8">
    <source>
        <dbReference type="EMBL" id="KAF2004202.1"/>
    </source>
</evidence>
<evidence type="ECO:0000256" key="6">
    <source>
        <dbReference type="SAM" id="Phobius"/>
    </source>
</evidence>
<keyword evidence="3 6" id="KW-1133">Transmembrane helix</keyword>
<dbReference type="InterPro" id="IPR054464">
    <property type="entry name" value="ULD_fung"/>
</dbReference>
<dbReference type="Pfam" id="PF22893">
    <property type="entry name" value="ULD_2"/>
    <property type="match status" value="1"/>
</dbReference>
<dbReference type="GO" id="GO:0015095">
    <property type="term" value="F:magnesium ion transmembrane transporter activity"/>
    <property type="evidence" value="ECO:0007669"/>
    <property type="project" value="TreeGrafter"/>
</dbReference>
<gene>
    <name evidence="8" type="ORF">P154DRAFT_519438</name>
</gene>
<keyword evidence="2 6" id="KW-0812">Transmembrane</keyword>
<dbReference type="EMBL" id="ML977568">
    <property type="protein sequence ID" value="KAF2004202.1"/>
    <property type="molecule type" value="Genomic_DNA"/>
</dbReference>
<dbReference type="GO" id="GO:0000287">
    <property type="term" value="F:magnesium ion binding"/>
    <property type="evidence" value="ECO:0007669"/>
    <property type="project" value="TreeGrafter"/>
</dbReference>
<feature type="compositionally biased region" description="Low complexity" evidence="5">
    <location>
        <begin position="329"/>
        <end position="344"/>
    </location>
</feature>
<accession>A0A6A5WR79</accession>
<feature type="transmembrane region" description="Helical" evidence="6">
    <location>
        <begin position="1309"/>
        <end position="1333"/>
    </location>
</feature>
<evidence type="ECO:0000256" key="3">
    <source>
        <dbReference type="ARBA" id="ARBA00022989"/>
    </source>
</evidence>
<dbReference type="Proteomes" id="UP000799779">
    <property type="component" value="Unassembled WGS sequence"/>
</dbReference>
<keyword evidence="9" id="KW-1185">Reference proteome</keyword>
<evidence type="ECO:0000259" key="7">
    <source>
        <dbReference type="Pfam" id="PF22893"/>
    </source>
</evidence>
<feature type="compositionally biased region" description="Basic and acidic residues" evidence="5">
    <location>
        <begin position="239"/>
        <end position="318"/>
    </location>
</feature>
<dbReference type="GO" id="GO:0015087">
    <property type="term" value="F:cobalt ion transmembrane transporter activity"/>
    <property type="evidence" value="ECO:0007669"/>
    <property type="project" value="TreeGrafter"/>
</dbReference>
<dbReference type="InterPro" id="IPR045863">
    <property type="entry name" value="CorA_TM1_TM2"/>
</dbReference>
<dbReference type="GO" id="GO:0050897">
    <property type="term" value="F:cobalt ion binding"/>
    <property type="evidence" value="ECO:0007669"/>
    <property type="project" value="TreeGrafter"/>
</dbReference>
<dbReference type="GO" id="GO:0005886">
    <property type="term" value="C:plasma membrane"/>
    <property type="evidence" value="ECO:0007669"/>
    <property type="project" value="UniProtKB-SubCell"/>
</dbReference>
<feature type="compositionally biased region" description="Pro residues" evidence="5">
    <location>
        <begin position="372"/>
        <end position="381"/>
    </location>
</feature>
<feature type="region of interest" description="Disordered" evidence="5">
    <location>
        <begin position="146"/>
        <end position="181"/>
    </location>
</feature>
<evidence type="ECO:0000256" key="1">
    <source>
        <dbReference type="ARBA" id="ARBA00004651"/>
    </source>
</evidence>
<feature type="compositionally biased region" description="Pro residues" evidence="5">
    <location>
        <begin position="1519"/>
        <end position="1529"/>
    </location>
</feature>
<dbReference type="PANTHER" id="PTHR46494">
    <property type="entry name" value="CORA FAMILY METAL ION TRANSPORTER (EUROFUNG)"/>
    <property type="match status" value="1"/>
</dbReference>
<dbReference type="Gene3D" id="1.20.58.340">
    <property type="entry name" value="Magnesium transport protein CorA, transmembrane region"/>
    <property type="match status" value="1"/>
</dbReference>
<evidence type="ECO:0000256" key="4">
    <source>
        <dbReference type="ARBA" id="ARBA00023136"/>
    </source>
</evidence>
<protein>
    <recommendedName>
        <fullName evidence="7">Ubiquitin-like domain-containing protein</fullName>
    </recommendedName>
</protein>
<comment type="subcellular location">
    <subcellularLocation>
        <location evidence="1">Cell membrane</location>
        <topology evidence="1">Multi-pass membrane protein</topology>
    </subcellularLocation>
</comment>
<evidence type="ECO:0000256" key="2">
    <source>
        <dbReference type="ARBA" id="ARBA00022692"/>
    </source>
</evidence>
<name>A0A6A5WR79_9PLEO</name>
<feature type="region of interest" description="Disordered" evidence="5">
    <location>
        <begin position="239"/>
        <end position="392"/>
    </location>
</feature>
<feature type="region of interest" description="Disordered" evidence="5">
    <location>
        <begin position="1629"/>
        <end position="1659"/>
    </location>
</feature>
<organism evidence="8 9">
    <name type="scientific">Amniculicola lignicola CBS 123094</name>
    <dbReference type="NCBI Taxonomy" id="1392246"/>
    <lineage>
        <taxon>Eukaryota</taxon>
        <taxon>Fungi</taxon>
        <taxon>Dikarya</taxon>
        <taxon>Ascomycota</taxon>
        <taxon>Pezizomycotina</taxon>
        <taxon>Dothideomycetes</taxon>
        <taxon>Pleosporomycetidae</taxon>
        <taxon>Pleosporales</taxon>
        <taxon>Amniculicolaceae</taxon>
        <taxon>Amniculicola</taxon>
    </lineage>
</organism>
<evidence type="ECO:0000313" key="9">
    <source>
        <dbReference type="Proteomes" id="UP000799779"/>
    </source>
</evidence>
<feature type="compositionally biased region" description="Basic and acidic residues" evidence="5">
    <location>
        <begin position="146"/>
        <end position="170"/>
    </location>
</feature>
<dbReference type="PANTHER" id="PTHR46494:SF1">
    <property type="entry name" value="CORA FAMILY METAL ION TRANSPORTER (EUROFUNG)"/>
    <property type="match status" value="1"/>
</dbReference>
<dbReference type="Pfam" id="PF01544">
    <property type="entry name" value="CorA"/>
    <property type="match status" value="1"/>
</dbReference>
<sequence length="1721" mass="195734">MEGHEPEAQDDAQVQSGAELNTSDSVDATHSTGPADDFIIFVDHRGKRFLFPFGVSRRWATFKPLIEQIYAPRGDEVLKRVREDQFDLITLGDEVILPALWDSIIKPRFNVRLSFWSYASEVRRFGKIEEIDRSISPPIRGELRERSRLRSNIPERSRVPDKPDVRRERSTSSSSNDARVARPRVGEVIVYRGGERARREGMNVSWGDDEENDRITANREAEIRDRARQAELEREMIQLMKKERERAEMEKAESERRAADSEGEKERRGDRGRDRERERERAELEKAELERRKADLERRRAELEREKAIRERERERAGGRGRRNSSKASSKSGIRTGSSSSNGSIRLEVEKGSEDESETDITSDEEEETSEPPTPPPPPARIPAIPVDPEANPLTFQVDTTKGTIPDINTVSKEGQDLKTSRNVPMKSETPLQVLKALPVTSENRMSLSIHTLPGPENATLAWNIDFRWYHVYGDQMDFAHFKQKALVVQGLSEAAQRLVLKTLEKIEKEKINASVDGMFIEPGTVVRGDDKTNPLSVIFSCVPYFQVQPPTKFTPGQNGRYHVSRSLMQTYYPYESVRERDQEQAITKSRNAPTKKAIIHVPLMWILNIGNHAVVSCSQRPLSSDFVRSITVMEEDVKVQKGTLTVDAEGGKSKSPMNIKVTDLQGATYIYTIAECRTYFQMEQRLRELRSFGRCSTTNKFDMEWVKQDEKLRVTPGNWLDVINSPDQIFIHLKMLDNKAKEDPDIPPQDKSQAAAKTVLTRVPPFFLWPSAKTTDAKIGTEATGSSTTPQFNFIPPEIRRSMGCLEHVEKAMLTEILAPYDTTNVVDRSFESTGYYHTLPEKDMPHIRDTFVSLLQNTANKGKGPATTLFARSRHQIIVDAQCSKLTTKSAEFIDLVFETFKLFVVDVDKSSLLKKVWGAMSNISEVVQKVQSRGASKPDAKSKAWLIRYPSEDVAELIPSPDSPAGLNQSLKKCHKCRGLYIHSAPEAAVAHLKRHLKREQLAGNVTTTDDDELTLREWIRNTKEVIIEESNAGLLRLATIASENATVLLRELRELAEGVRSDKTGKISEIYTYPEDLTKALHRVIVFYLSIERAFYYTERAVQSDGEAVEDRFAPYAKEGVEVLQRFYESARSSVLDARKNLCSMARSKTLDDLFNRTSLGPEYICCWLMRRLLVRPIDQSMSVADLYREYLSTLQFQVNHTPGKRLLRSINLLQEELAALTLINSWQSKLIDSYRSVLDNRTYKDGYSVRSVMFPAERLVLSSCLDSLYDARDDFAEMIQRCGPLSESTKQSAEINEEDHGKAIFVFTVVTVIFLPLSFVTSYLGMNTSDIRDMDNKQSLFWMIAIPLTTVTMGSILTMAYNGDQARTYLSNLFRIATGKPTLGTSKGGISVSQRKRASKFSDSSSTLLDAKSFADEDEYRPPNQYSTDTSYLGNRIAQYGFQDNQIRPIVKPEARLFGDPESYGVEERRSNRKRTDRTDFLFPDYSYDYSSNPFSRPPPPPPATHLFGGPVVPGTPPPPPPPPPRRHQPGYKIINPQPIDPSRPTWFRAQKIHISPDTLNSYGLPWEYDATDPNYVIITQPISDTELEMLFEHTRRLNGLQSGRKSAEPYDYEYGRKNDVPLRERTRMQERRGHHSHMQERDRRSYVGRRPEEPKPEYVPYFYAGGAGGGGAREEKDEWYGGSGKMAYDSAPKEYAWVRKNKTRSGHGGIRRAYV</sequence>
<feature type="transmembrane region" description="Helical" evidence="6">
    <location>
        <begin position="1345"/>
        <end position="1366"/>
    </location>
</feature>
<evidence type="ECO:0000256" key="5">
    <source>
        <dbReference type="SAM" id="MobiDB-lite"/>
    </source>
</evidence>
<dbReference type="SUPFAM" id="SSF144083">
    <property type="entry name" value="Magnesium transport protein CorA, transmembrane region"/>
    <property type="match status" value="1"/>
</dbReference>
<feature type="region of interest" description="Disordered" evidence="5">
    <location>
        <begin position="1497"/>
        <end position="1533"/>
    </location>
</feature>
<dbReference type="OrthoDB" id="5430750at2759"/>
<dbReference type="InterPro" id="IPR002523">
    <property type="entry name" value="MgTranspt_CorA/ZnTranspt_ZntB"/>
</dbReference>
<proteinExistence type="predicted"/>
<feature type="compositionally biased region" description="Acidic residues" evidence="5">
    <location>
        <begin position="355"/>
        <end position="370"/>
    </location>
</feature>
<keyword evidence="4 6" id="KW-0472">Membrane</keyword>